<proteinExistence type="predicted"/>
<organism evidence="1 2">
    <name type="scientific">Symbiobacterium terraclitae</name>
    <dbReference type="NCBI Taxonomy" id="557451"/>
    <lineage>
        <taxon>Bacteria</taxon>
        <taxon>Bacillati</taxon>
        <taxon>Bacillota</taxon>
        <taxon>Clostridia</taxon>
        <taxon>Eubacteriales</taxon>
        <taxon>Symbiobacteriaceae</taxon>
        <taxon>Symbiobacterium</taxon>
    </lineage>
</organism>
<sequence>MKREMTVRLPVASKTKNPPAWAVGDQTSHHVWYYENDLGETWVAKSEGDRLLISGFDLGWEEFALSVEQAKAEKERLGLLVAASELAAVHPKLAQILVESATIRSLSTQNCPLGKVVLDLGEQLWVLSVINAALPRMEVRRDN</sequence>
<gene>
    <name evidence="1" type="ORF">J2Z79_002492</name>
</gene>
<accession>A0ABS4JU71</accession>
<reference evidence="1 2" key="1">
    <citation type="submission" date="2021-03" db="EMBL/GenBank/DDBJ databases">
        <title>Genomic Encyclopedia of Type Strains, Phase IV (KMG-IV): sequencing the most valuable type-strain genomes for metagenomic binning, comparative biology and taxonomic classification.</title>
        <authorList>
            <person name="Goeker M."/>
        </authorList>
    </citation>
    <scope>NUCLEOTIDE SEQUENCE [LARGE SCALE GENOMIC DNA]</scope>
    <source>
        <strain evidence="1 2">DSM 27138</strain>
    </source>
</reference>
<keyword evidence="2" id="KW-1185">Reference proteome</keyword>
<comment type="caution">
    <text evidence="1">The sequence shown here is derived from an EMBL/GenBank/DDBJ whole genome shotgun (WGS) entry which is preliminary data.</text>
</comment>
<protein>
    <submittedName>
        <fullName evidence="1">Uncharacterized protein</fullName>
    </submittedName>
</protein>
<evidence type="ECO:0000313" key="2">
    <source>
        <dbReference type="Proteomes" id="UP001519289"/>
    </source>
</evidence>
<name>A0ABS4JU71_9FIRM</name>
<evidence type="ECO:0000313" key="1">
    <source>
        <dbReference type="EMBL" id="MBP2019075.1"/>
    </source>
</evidence>
<dbReference type="EMBL" id="JAGGLG010000022">
    <property type="protein sequence ID" value="MBP2019075.1"/>
    <property type="molecule type" value="Genomic_DNA"/>
</dbReference>
<dbReference type="Proteomes" id="UP001519289">
    <property type="component" value="Unassembled WGS sequence"/>
</dbReference>
<dbReference type="RefSeq" id="WP_209467197.1">
    <property type="nucleotide sequence ID" value="NZ_JAGGLG010000022.1"/>
</dbReference>